<organism evidence="2 3">
    <name type="scientific">Eiseniibacteriota bacterium</name>
    <dbReference type="NCBI Taxonomy" id="2212470"/>
    <lineage>
        <taxon>Bacteria</taxon>
        <taxon>Candidatus Eiseniibacteriota</taxon>
    </lineage>
</organism>
<dbReference type="AlphaFoldDB" id="A0A956RQJ3"/>
<proteinExistence type="predicted"/>
<reference evidence="2" key="1">
    <citation type="submission" date="2020-04" db="EMBL/GenBank/DDBJ databases">
        <authorList>
            <person name="Zhang T."/>
        </authorList>
    </citation>
    <scope>NUCLEOTIDE SEQUENCE</scope>
    <source>
        <strain evidence="2">HKST-UBA01</strain>
    </source>
</reference>
<evidence type="ECO:0000313" key="3">
    <source>
        <dbReference type="Proteomes" id="UP000697710"/>
    </source>
</evidence>
<evidence type="ECO:0000313" key="2">
    <source>
        <dbReference type="EMBL" id="MCA9729070.1"/>
    </source>
</evidence>
<name>A0A956RQJ3_UNCEI</name>
<dbReference type="Proteomes" id="UP000697710">
    <property type="component" value="Unassembled WGS sequence"/>
</dbReference>
<dbReference type="EMBL" id="JAGQHR010000563">
    <property type="protein sequence ID" value="MCA9729070.1"/>
    <property type="molecule type" value="Genomic_DNA"/>
</dbReference>
<reference evidence="2" key="2">
    <citation type="journal article" date="2021" name="Microbiome">
        <title>Successional dynamics and alternative stable states in a saline activated sludge microbial community over 9 years.</title>
        <authorList>
            <person name="Wang Y."/>
            <person name="Ye J."/>
            <person name="Ju F."/>
            <person name="Liu L."/>
            <person name="Boyd J.A."/>
            <person name="Deng Y."/>
            <person name="Parks D.H."/>
            <person name="Jiang X."/>
            <person name="Yin X."/>
            <person name="Woodcroft B.J."/>
            <person name="Tyson G.W."/>
            <person name="Hugenholtz P."/>
            <person name="Polz M.F."/>
            <person name="Zhang T."/>
        </authorList>
    </citation>
    <scope>NUCLEOTIDE SEQUENCE</scope>
    <source>
        <strain evidence="2">HKST-UBA01</strain>
    </source>
</reference>
<evidence type="ECO:0000256" key="1">
    <source>
        <dbReference type="SAM" id="SignalP"/>
    </source>
</evidence>
<evidence type="ECO:0008006" key="4">
    <source>
        <dbReference type="Google" id="ProtNLM"/>
    </source>
</evidence>
<dbReference type="SUPFAM" id="SSF110296">
    <property type="entry name" value="Oligoxyloglucan reducing end-specific cellobiohydrolase"/>
    <property type="match status" value="1"/>
</dbReference>
<accession>A0A956RQJ3</accession>
<feature type="chain" id="PRO_5037974383" description="Photosynthesis system II assembly factor Ycf48/Hcf136-like domain-containing protein" evidence="1">
    <location>
        <begin position="24"/>
        <end position="430"/>
    </location>
</feature>
<sequence length="430" mass="46457">MSLKTTLSYGSALFLSLVGPTHADWVPLAGAPFQPGRLEDVFFVTDDVGWTIYFGGHFYRTENGGATWEDVPNVPFALYRTLCAVSPSHGWIGTLSAGTPLLETTDGGDTWSSVSALEGVVPGLCGMWVVDEQTVYAVGKVSGPATIVKTTNAGADWIVTDFADRALGLIDCVFFSPDSGIAVGYGPPDGTRRAAVYGTNDGGQTWETRHVGSRIDEWCWKVSFPSRQIGYASIERFDNEQWILKTTDGGQTWTEIHIGTTLEQQGIGFLDDLTGWVGGRGSLEGDPGYTQRTTDGGTTWEEDPWGVNVNAFCRSPGGDAYAAGQTIYRYLNPTDVPGDTDLTETVLYTSRNPFGDAVALRYHRATNGPSRLVVLSAAGEQVALLVNRFESVGPHEAVWTPDPSSVPSGIYFAVLEVSEGTYVRKLHLLR</sequence>
<comment type="caution">
    <text evidence="2">The sequence shown here is derived from an EMBL/GenBank/DDBJ whole genome shotgun (WGS) entry which is preliminary data.</text>
</comment>
<feature type="signal peptide" evidence="1">
    <location>
        <begin position="1"/>
        <end position="23"/>
    </location>
</feature>
<gene>
    <name evidence="2" type="ORF">KC729_15370</name>
</gene>
<dbReference type="PANTHER" id="PTHR47199">
    <property type="entry name" value="PHOTOSYSTEM II STABILITY/ASSEMBLY FACTOR HCF136, CHLOROPLASTIC"/>
    <property type="match status" value="1"/>
</dbReference>
<dbReference type="Gene3D" id="2.130.10.10">
    <property type="entry name" value="YVTN repeat-like/Quinoprotein amine dehydrogenase"/>
    <property type="match status" value="2"/>
</dbReference>
<dbReference type="InterPro" id="IPR015943">
    <property type="entry name" value="WD40/YVTN_repeat-like_dom_sf"/>
</dbReference>
<protein>
    <recommendedName>
        <fullName evidence="4">Photosynthesis system II assembly factor Ycf48/Hcf136-like domain-containing protein</fullName>
    </recommendedName>
</protein>
<dbReference type="PANTHER" id="PTHR47199:SF2">
    <property type="entry name" value="PHOTOSYSTEM II STABILITY_ASSEMBLY FACTOR HCF136, CHLOROPLASTIC"/>
    <property type="match status" value="1"/>
</dbReference>
<keyword evidence="1" id="KW-0732">Signal</keyword>